<evidence type="ECO:0000313" key="5">
    <source>
        <dbReference type="Proteomes" id="UP000253426"/>
    </source>
</evidence>
<gene>
    <name evidence="4" type="ORF">DES53_1011033</name>
</gene>
<name>A0A366HVE3_9BACT</name>
<feature type="region of interest" description="Disordered" evidence="1">
    <location>
        <begin position="138"/>
        <end position="226"/>
    </location>
</feature>
<dbReference type="EMBL" id="QNRR01000001">
    <property type="protein sequence ID" value="RBP48232.1"/>
    <property type="molecule type" value="Genomic_DNA"/>
</dbReference>
<evidence type="ECO:0000256" key="2">
    <source>
        <dbReference type="SAM" id="SignalP"/>
    </source>
</evidence>
<feature type="compositionally biased region" description="Pro residues" evidence="1">
    <location>
        <begin position="195"/>
        <end position="207"/>
    </location>
</feature>
<comment type="caution">
    <text evidence="4">The sequence shown here is derived from an EMBL/GenBank/DDBJ whole genome shotgun (WGS) entry which is preliminary data.</text>
</comment>
<dbReference type="RefSeq" id="WP_211325444.1">
    <property type="nucleotide sequence ID" value="NZ_QNRR01000001.1"/>
</dbReference>
<proteinExistence type="predicted"/>
<accession>A0A366HVE3</accession>
<organism evidence="4 5">
    <name type="scientific">Roseimicrobium gellanilyticum</name>
    <dbReference type="NCBI Taxonomy" id="748857"/>
    <lineage>
        <taxon>Bacteria</taxon>
        <taxon>Pseudomonadati</taxon>
        <taxon>Verrucomicrobiota</taxon>
        <taxon>Verrucomicrobiia</taxon>
        <taxon>Verrucomicrobiales</taxon>
        <taxon>Verrucomicrobiaceae</taxon>
        <taxon>Roseimicrobium</taxon>
    </lineage>
</organism>
<dbReference type="Pfam" id="PF09832">
    <property type="entry name" value="DUF2059"/>
    <property type="match status" value="1"/>
</dbReference>
<keyword evidence="5" id="KW-1185">Reference proteome</keyword>
<evidence type="ECO:0000259" key="3">
    <source>
        <dbReference type="Pfam" id="PF09832"/>
    </source>
</evidence>
<dbReference type="AlphaFoldDB" id="A0A366HVE3"/>
<evidence type="ECO:0000313" key="4">
    <source>
        <dbReference type="EMBL" id="RBP48232.1"/>
    </source>
</evidence>
<dbReference type="InterPro" id="IPR018637">
    <property type="entry name" value="DUF2059"/>
</dbReference>
<feature type="signal peptide" evidence="2">
    <location>
        <begin position="1"/>
        <end position="19"/>
    </location>
</feature>
<sequence length="226" mass="23619">MKTKLLLLCCCALALPAFALDDTPENRAKEADRYFEAAAPKEMLDEMTTQMAAAVPDAEKAKFKELLTKHFNYESFVKSMKDAMVRHFTATELAALADFYSSDVGKSAMKKMGAYTAEIMPLVQTEILKAQQKAMNDQGGLAAMPPGAAAPQTPSTTVPVAPGAPASTIPSPPGQPTAGQPAQPGFGQPAQGQPQPQPQPQPFPAAPGPVGGIPSSPPEVISATKG</sequence>
<keyword evidence="2" id="KW-0732">Signal</keyword>
<evidence type="ECO:0000256" key="1">
    <source>
        <dbReference type="SAM" id="MobiDB-lite"/>
    </source>
</evidence>
<reference evidence="4 5" key="1">
    <citation type="submission" date="2018-06" db="EMBL/GenBank/DDBJ databases">
        <title>Genomic Encyclopedia of Type Strains, Phase IV (KMG-IV): sequencing the most valuable type-strain genomes for metagenomic binning, comparative biology and taxonomic classification.</title>
        <authorList>
            <person name="Goeker M."/>
        </authorList>
    </citation>
    <scope>NUCLEOTIDE SEQUENCE [LARGE SCALE GENOMIC DNA]</scope>
    <source>
        <strain evidence="4 5">DSM 25532</strain>
    </source>
</reference>
<protein>
    <submittedName>
        <fullName evidence="4">Uncharacterized protein DUF2059</fullName>
    </submittedName>
</protein>
<feature type="compositionally biased region" description="Low complexity" evidence="1">
    <location>
        <begin position="139"/>
        <end position="151"/>
    </location>
</feature>
<feature type="domain" description="DUF2059" evidence="3">
    <location>
        <begin position="78"/>
        <end position="132"/>
    </location>
</feature>
<feature type="chain" id="PRO_5016999818" evidence="2">
    <location>
        <begin position="20"/>
        <end position="226"/>
    </location>
</feature>
<dbReference type="Proteomes" id="UP000253426">
    <property type="component" value="Unassembled WGS sequence"/>
</dbReference>
<feature type="compositionally biased region" description="Low complexity" evidence="1">
    <location>
        <begin position="176"/>
        <end position="194"/>
    </location>
</feature>